<dbReference type="InterPro" id="IPR023404">
    <property type="entry name" value="rSAM_horseshoe"/>
</dbReference>
<evidence type="ECO:0000256" key="8">
    <source>
        <dbReference type="SAM" id="MobiDB-lite"/>
    </source>
</evidence>
<gene>
    <name evidence="11" type="ORF">ACH429_22790</name>
</gene>
<keyword evidence="4" id="KW-0949">S-adenosyl-L-methionine</keyword>
<evidence type="ECO:0000313" key="11">
    <source>
        <dbReference type="EMBL" id="MFI1966903.1"/>
    </source>
</evidence>
<feature type="region of interest" description="Disordered" evidence="8">
    <location>
        <begin position="1"/>
        <end position="25"/>
    </location>
</feature>
<dbReference type="InterPro" id="IPR006158">
    <property type="entry name" value="Cobalamin-bd"/>
</dbReference>
<dbReference type="RefSeq" id="WP_398719334.1">
    <property type="nucleotide sequence ID" value="NZ_JBIRWE010000012.1"/>
</dbReference>
<comment type="caution">
    <text evidence="11">The sequence shown here is derived from an EMBL/GenBank/DDBJ whole genome shotgun (WGS) entry which is preliminary data.</text>
</comment>
<dbReference type="InterPro" id="IPR034466">
    <property type="entry name" value="Methyltransferase_Class_B"/>
</dbReference>
<dbReference type="SFLD" id="SFLDG01123">
    <property type="entry name" value="methyltransferase_(Class_B)"/>
    <property type="match status" value="1"/>
</dbReference>
<dbReference type="EMBL" id="JBIRWE010000012">
    <property type="protein sequence ID" value="MFI1966903.1"/>
    <property type="molecule type" value="Genomic_DNA"/>
</dbReference>
<dbReference type="InterPro" id="IPR051198">
    <property type="entry name" value="BchE-like"/>
</dbReference>
<feature type="domain" description="B12-binding" evidence="9">
    <location>
        <begin position="42"/>
        <end position="177"/>
    </location>
</feature>
<dbReference type="InterPro" id="IPR006638">
    <property type="entry name" value="Elp3/MiaA/NifB-like_rSAM"/>
</dbReference>
<feature type="compositionally biased region" description="Low complexity" evidence="8">
    <location>
        <begin position="1"/>
        <end position="23"/>
    </location>
</feature>
<dbReference type="Proteomes" id="UP001611548">
    <property type="component" value="Unassembled WGS sequence"/>
</dbReference>
<evidence type="ECO:0000256" key="1">
    <source>
        <dbReference type="ARBA" id="ARBA00001966"/>
    </source>
</evidence>
<evidence type="ECO:0000256" key="7">
    <source>
        <dbReference type="ARBA" id="ARBA00023014"/>
    </source>
</evidence>
<keyword evidence="5" id="KW-0479">Metal-binding</keyword>
<evidence type="ECO:0000256" key="4">
    <source>
        <dbReference type="ARBA" id="ARBA00022691"/>
    </source>
</evidence>
<dbReference type="SMART" id="SM00729">
    <property type="entry name" value="Elp3"/>
    <property type="match status" value="1"/>
</dbReference>
<comment type="cofactor">
    <cofactor evidence="1">
        <name>[4Fe-4S] cluster</name>
        <dbReference type="ChEBI" id="CHEBI:49883"/>
    </cofactor>
</comment>
<keyword evidence="6" id="KW-0408">Iron</keyword>
<organism evidence="11 12">
    <name type="scientific">Streptomyces pathocidini</name>
    <dbReference type="NCBI Taxonomy" id="1650571"/>
    <lineage>
        <taxon>Bacteria</taxon>
        <taxon>Bacillati</taxon>
        <taxon>Actinomycetota</taxon>
        <taxon>Actinomycetes</taxon>
        <taxon>Kitasatosporales</taxon>
        <taxon>Streptomycetaceae</taxon>
        <taxon>Streptomyces</taxon>
    </lineage>
</organism>
<dbReference type="SUPFAM" id="SSF102114">
    <property type="entry name" value="Radical SAM enzymes"/>
    <property type="match status" value="1"/>
</dbReference>
<dbReference type="PROSITE" id="PS51332">
    <property type="entry name" value="B12_BINDING"/>
    <property type="match status" value="1"/>
</dbReference>
<evidence type="ECO:0000256" key="2">
    <source>
        <dbReference type="ARBA" id="ARBA00022603"/>
    </source>
</evidence>
<dbReference type="InterPro" id="IPR007197">
    <property type="entry name" value="rSAM"/>
</dbReference>
<dbReference type="PROSITE" id="PS51918">
    <property type="entry name" value="RADICAL_SAM"/>
    <property type="match status" value="1"/>
</dbReference>
<dbReference type="Pfam" id="PF04055">
    <property type="entry name" value="Radical_SAM"/>
    <property type="match status" value="1"/>
</dbReference>
<keyword evidence="2" id="KW-0489">Methyltransferase</keyword>
<dbReference type="Gene3D" id="3.40.50.280">
    <property type="entry name" value="Cobalamin-binding domain"/>
    <property type="match status" value="1"/>
</dbReference>
<dbReference type="Gene3D" id="3.80.30.20">
    <property type="entry name" value="tm_1862 like domain"/>
    <property type="match status" value="1"/>
</dbReference>
<name>A0ABW7UWR5_9ACTN</name>
<accession>A0ABW7UWR5</accession>
<keyword evidence="12" id="KW-1185">Reference proteome</keyword>
<dbReference type="InterPro" id="IPR058240">
    <property type="entry name" value="rSAM_sf"/>
</dbReference>
<dbReference type="Pfam" id="PF02310">
    <property type="entry name" value="B12-binding"/>
    <property type="match status" value="1"/>
</dbReference>
<proteinExistence type="predicted"/>
<dbReference type="SFLD" id="SFLDS00029">
    <property type="entry name" value="Radical_SAM"/>
    <property type="match status" value="1"/>
</dbReference>
<keyword evidence="3" id="KW-0808">Transferase</keyword>
<evidence type="ECO:0000259" key="9">
    <source>
        <dbReference type="PROSITE" id="PS51332"/>
    </source>
</evidence>
<keyword evidence="7" id="KW-0411">Iron-sulfur</keyword>
<dbReference type="SFLD" id="SFLDG01082">
    <property type="entry name" value="B12-binding_domain_containing"/>
    <property type="match status" value="1"/>
</dbReference>
<evidence type="ECO:0000256" key="6">
    <source>
        <dbReference type="ARBA" id="ARBA00023004"/>
    </source>
</evidence>
<evidence type="ECO:0000256" key="5">
    <source>
        <dbReference type="ARBA" id="ARBA00022723"/>
    </source>
</evidence>
<reference evidence="11 12" key="1">
    <citation type="submission" date="2024-10" db="EMBL/GenBank/DDBJ databases">
        <title>The Natural Products Discovery Center: Release of the First 8490 Sequenced Strains for Exploring Actinobacteria Biosynthetic Diversity.</title>
        <authorList>
            <person name="Kalkreuter E."/>
            <person name="Kautsar S.A."/>
            <person name="Yang D."/>
            <person name="Bader C.D."/>
            <person name="Teijaro C.N."/>
            <person name="Fluegel L."/>
            <person name="Davis C.M."/>
            <person name="Simpson J.R."/>
            <person name="Lauterbach L."/>
            <person name="Steele A.D."/>
            <person name="Gui C."/>
            <person name="Meng S."/>
            <person name="Li G."/>
            <person name="Viehrig K."/>
            <person name="Ye F."/>
            <person name="Su P."/>
            <person name="Kiefer A.F."/>
            <person name="Nichols A."/>
            <person name="Cepeda A.J."/>
            <person name="Yan W."/>
            <person name="Fan B."/>
            <person name="Jiang Y."/>
            <person name="Adhikari A."/>
            <person name="Zheng C.-J."/>
            <person name="Schuster L."/>
            <person name="Cowan T.M."/>
            <person name="Smanski M.J."/>
            <person name="Chevrette M.G."/>
            <person name="De Carvalho L.P.S."/>
            <person name="Shen B."/>
        </authorList>
    </citation>
    <scope>NUCLEOTIDE SEQUENCE [LARGE SCALE GENOMIC DNA]</scope>
    <source>
        <strain evidence="11 12">NPDC020327</strain>
    </source>
</reference>
<protein>
    <submittedName>
        <fullName evidence="11">B12-binding domain-containing radical SAM protein</fullName>
    </submittedName>
</protein>
<dbReference type="CDD" id="cd01335">
    <property type="entry name" value="Radical_SAM"/>
    <property type="match status" value="1"/>
</dbReference>
<feature type="domain" description="Radical SAM core" evidence="10">
    <location>
        <begin position="226"/>
        <end position="467"/>
    </location>
</feature>
<evidence type="ECO:0000313" key="12">
    <source>
        <dbReference type="Proteomes" id="UP001611548"/>
    </source>
</evidence>
<dbReference type="PANTHER" id="PTHR43409">
    <property type="entry name" value="ANAEROBIC MAGNESIUM-PROTOPORPHYRIN IX MONOMETHYL ESTER CYCLASE-RELATED"/>
    <property type="match status" value="1"/>
</dbReference>
<evidence type="ECO:0000256" key="3">
    <source>
        <dbReference type="ARBA" id="ARBA00022679"/>
    </source>
</evidence>
<sequence length="508" mass="55856">MPEQTSTSTPHHPTTTQAPQTSTLITGADNSRRLDALFVNAPLRDYNLRPRMNDYTLPVLGMAYIATYAARAGFNVGVLDAEAHGLGIEQTVKAISTVGPRWVGMNLLAPTYDLSARIAAGLPDGTLLMVGGHQAKAMPKRILADPRMTRLSALVLGEGETRVAALLDDEQRRAELPGVMWRDRLLGTTASGIPRPGTAARHLAPDIDALPFVDRRYLPQDPYRADDGRIEANIVGSRGCPYDCGFCGAAVSANPDIKIRTRDPENIVAELETLNADYGATAFRFVDDLFLGAARVIRPAMEAFTAHRIGERFFWDATGRINVLNRASDDMLDTLARNGLREVALGIESGSDRILAAMDKRITAEMTEDVAHRLMERGINVKGYFILGYPGEQREDLDATVRHIHNLWDLADRNPGTFRASVFEFRPYPGTPVWQRLLDAGHNAEAMLAYGDVDLTDQGADESMRQRDEFNFSVGIQFGGVPLHKLRTTLAALTREQHDRSRRQGAAA</sequence>
<evidence type="ECO:0000259" key="10">
    <source>
        <dbReference type="PROSITE" id="PS51918"/>
    </source>
</evidence>
<dbReference type="PANTHER" id="PTHR43409:SF7">
    <property type="entry name" value="BLL1977 PROTEIN"/>
    <property type="match status" value="1"/>
</dbReference>